<keyword evidence="2" id="KW-1185">Reference proteome</keyword>
<dbReference type="InterPro" id="IPR017018">
    <property type="entry name" value="UCP033634"/>
</dbReference>
<comment type="caution">
    <text evidence="1">The sequence shown here is derived from an EMBL/GenBank/DDBJ whole genome shotgun (WGS) entry which is preliminary data.</text>
</comment>
<evidence type="ECO:0000313" key="2">
    <source>
        <dbReference type="Proteomes" id="UP000077355"/>
    </source>
</evidence>
<sequence>MMNSYILRPSFWGREVKHRYIHNDSASLVVIFPGKNYSCELPLLYYASQSAIEHNHDILLLEYGYQSARVELEFEALSVLVDECTQAIIQIMASYDNLIFVSKSLGTIVAGQVAEAIDNKGIRHVYLTPLDETVPYIQHARGIVVYGTQDRLFSKQSIQAIEGLNNIEVHAIEEGTHALEVGTVRGSLIIMNAIVDIYDSFFQSE</sequence>
<gene>
    <name evidence="1" type="ORF">PBAT_11825</name>
</gene>
<organism evidence="1 2">
    <name type="scientific">Paenibacillus antarcticus</name>
    <dbReference type="NCBI Taxonomy" id="253703"/>
    <lineage>
        <taxon>Bacteria</taxon>
        <taxon>Bacillati</taxon>
        <taxon>Bacillota</taxon>
        <taxon>Bacilli</taxon>
        <taxon>Bacillales</taxon>
        <taxon>Paenibacillaceae</taxon>
        <taxon>Paenibacillus</taxon>
    </lineage>
</organism>
<dbReference type="ESTHER" id="9bacl-a0a168nb08">
    <property type="family name" value="UCP033634"/>
</dbReference>
<proteinExistence type="predicted"/>
<evidence type="ECO:0000313" key="1">
    <source>
        <dbReference type="EMBL" id="OAB45599.1"/>
    </source>
</evidence>
<protein>
    <recommendedName>
        <fullName evidence="3">Alpha/beta hydrolase</fullName>
    </recommendedName>
</protein>
<dbReference type="Proteomes" id="UP000077355">
    <property type="component" value="Unassembled WGS sequence"/>
</dbReference>
<accession>A0A168NB08</accession>
<dbReference type="RefSeq" id="WP_068649775.1">
    <property type="nucleotide sequence ID" value="NZ_CP043611.1"/>
</dbReference>
<name>A0A168NB08_9BACL</name>
<dbReference type="SUPFAM" id="SSF53474">
    <property type="entry name" value="alpha/beta-Hydrolases"/>
    <property type="match status" value="1"/>
</dbReference>
<dbReference type="OrthoDB" id="1908495at2"/>
<evidence type="ECO:0008006" key="3">
    <source>
        <dbReference type="Google" id="ProtNLM"/>
    </source>
</evidence>
<dbReference type="AlphaFoldDB" id="A0A168NB08"/>
<dbReference type="InterPro" id="IPR029058">
    <property type="entry name" value="AB_hydrolase_fold"/>
</dbReference>
<dbReference type="PIRSF" id="PIRSF033634">
    <property type="entry name" value="UCP033634"/>
    <property type="match status" value="1"/>
</dbReference>
<reference evidence="1 2" key="1">
    <citation type="submission" date="2016-03" db="EMBL/GenBank/DDBJ databases">
        <title>Draft genome sequence of Paenibacillus antarcticus CECT 5836.</title>
        <authorList>
            <person name="Shin S.-K."/>
            <person name="Yi H."/>
        </authorList>
    </citation>
    <scope>NUCLEOTIDE SEQUENCE [LARGE SCALE GENOMIC DNA]</scope>
    <source>
        <strain evidence="1 2">CECT 5836</strain>
    </source>
</reference>
<dbReference type="EMBL" id="LVJI01000016">
    <property type="protein sequence ID" value="OAB45599.1"/>
    <property type="molecule type" value="Genomic_DNA"/>
</dbReference>